<feature type="binding site" evidence="6">
    <location>
        <position position="116"/>
    </location>
    <ligand>
        <name>carbamoyl phosphate</name>
        <dbReference type="ChEBI" id="CHEBI:58228"/>
    </ligand>
</feature>
<dbReference type="SUPFAM" id="SSF53671">
    <property type="entry name" value="Aspartate/ornithine carbamoyltransferase"/>
    <property type="match status" value="1"/>
</dbReference>
<dbReference type="EC" id="2.1.3.3" evidence="3 6"/>
<dbReference type="InterPro" id="IPR036901">
    <property type="entry name" value="Asp/Orn_carbamoylTrfase_sf"/>
</dbReference>
<dbReference type="GO" id="GO:0016597">
    <property type="term" value="F:amino acid binding"/>
    <property type="evidence" value="ECO:0007669"/>
    <property type="project" value="InterPro"/>
</dbReference>
<sequence>MKICGQIWEFKGGKMRHFLTLNDFSKDEIIEILNLGLQIKKEAKARDFKPYLKDQKLAMIFEKSSTRTRVSFDVGMNELGGHALFLSSSDIQIGRGEPIKDTARVISRMCDLIMARVNRHETLEELAKFSRVPVINGLSDKFHPAQLMADLMTAVECGLKIDEIKAAFVGDGNNMAHSWLMLASKLGFELRIATPAGYEPDADIVNLAMKNAQISGAKIYLTHDVKEAVSGANLVTTDTWVSMGQEAEKEKRLKDFAGFCVDENLMSLAAPQAIFLHCLPAYRGYEVSEEVFEAHADEIFAEAENRLHAQKGVMVWLDRRRNG</sequence>
<dbReference type="NCBIfam" id="NF001986">
    <property type="entry name" value="PRK00779.1"/>
    <property type="match status" value="1"/>
</dbReference>
<dbReference type="EMBL" id="ACVQ01000015">
    <property type="protein sequence ID" value="EET80137.1"/>
    <property type="molecule type" value="Genomic_DNA"/>
</dbReference>
<dbReference type="STRING" id="553219.CAMSH0001_0976"/>
<dbReference type="HAMAP" id="MF_01109">
    <property type="entry name" value="OTCase"/>
    <property type="match status" value="1"/>
</dbReference>
<organism evidence="9 10">
    <name type="scientific">Campylobacter showae RM3277</name>
    <dbReference type="NCBI Taxonomy" id="553219"/>
    <lineage>
        <taxon>Bacteria</taxon>
        <taxon>Pseudomonadati</taxon>
        <taxon>Campylobacterota</taxon>
        <taxon>Epsilonproteobacteria</taxon>
        <taxon>Campylobacterales</taxon>
        <taxon>Campylobacteraceae</taxon>
        <taxon>Campylobacter</taxon>
    </lineage>
</organism>
<keyword evidence="6" id="KW-0963">Cytoplasm</keyword>
<evidence type="ECO:0000259" key="8">
    <source>
        <dbReference type="Pfam" id="PF02729"/>
    </source>
</evidence>
<dbReference type="Gene3D" id="3.40.50.1370">
    <property type="entry name" value="Aspartate/ornithine carbamoyltransferase"/>
    <property type="match status" value="2"/>
</dbReference>
<evidence type="ECO:0000256" key="6">
    <source>
        <dbReference type="HAMAP-Rule" id="MF_01109"/>
    </source>
</evidence>
<reference evidence="9 10" key="1">
    <citation type="submission" date="2009-07" db="EMBL/GenBank/DDBJ databases">
        <authorList>
            <person name="Madupu R."/>
            <person name="Sebastian Y."/>
            <person name="Durkin A.S."/>
            <person name="Torralba M."/>
            <person name="Methe B."/>
            <person name="Sutton G.G."/>
            <person name="Strausberg R.L."/>
            <person name="Nelson K.E."/>
        </authorList>
    </citation>
    <scope>NUCLEOTIDE SEQUENCE [LARGE SCALE GENOMIC DNA]</scope>
    <source>
        <strain evidence="9 10">RM3277</strain>
    </source>
</reference>
<evidence type="ECO:0000313" key="10">
    <source>
        <dbReference type="Proteomes" id="UP000003107"/>
    </source>
</evidence>
<dbReference type="Pfam" id="PF00185">
    <property type="entry name" value="OTCace"/>
    <property type="match status" value="1"/>
</dbReference>
<feature type="binding site" evidence="6">
    <location>
        <position position="174"/>
    </location>
    <ligand>
        <name>L-ornithine</name>
        <dbReference type="ChEBI" id="CHEBI:46911"/>
    </ligand>
</feature>
<name>C6REP3_9BACT</name>
<accession>C6REP3</accession>
<dbReference type="eggNOG" id="COG0078">
    <property type="taxonomic scope" value="Bacteria"/>
</dbReference>
<evidence type="ECO:0000256" key="1">
    <source>
        <dbReference type="ARBA" id="ARBA00004975"/>
    </source>
</evidence>
<evidence type="ECO:0000256" key="2">
    <source>
        <dbReference type="ARBA" id="ARBA00007805"/>
    </source>
</evidence>
<dbReference type="GO" id="GO:0042450">
    <property type="term" value="P:L-arginine biosynthetic process via ornithine"/>
    <property type="evidence" value="ECO:0007669"/>
    <property type="project" value="UniProtKB-UniRule"/>
</dbReference>
<dbReference type="GO" id="GO:0019240">
    <property type="term" value="P:citrulline biosynthetic process"/>
    <property type="evidence" value="ECO:0007669"/>
    <property type="project" value="TreeGrafter"/>
</dbReference>
<comment type="similarity">
    <text evidence="2 6">Belongs to the aspartate/ornithine carbamoyltransferase superfamily. OTCase family.</text>
</comment>
<dbReference type="InterPro" id="IPR002292">
    <property type="entry name" value="Orn/put_carbamltrans"/>
</dbReference>
<dbReference type="GO" id="GO:0004585">
    <property type="term" value="F:ornithine carbamoyltransferase activity"/>
    <property type="evidence" value="ECO:0007669"/>
    <property type="project" value="UniProtKB-UniRule"/>
</dbReference>
<dbReference type="InterPro" id="IPR024904">
    <property type="entry name" value="OTCase_ArgI"/>
</dbReference>
<dbReference type="NCBIfam" id="TIGR00658">
    <property type="entry name" value="orni_carb_tr"/>
    <property type="match status" value="1"/>
</dbReference>
<evidence type="ECO:0000256" key="3">
    <source>
        <dbReference type="ARBA" id="ARBA00013007"/>
    </source>
</evidence>
<feature type="binding site" evidence="6">
    <location>
        <position position="238"/>
    </location>
    <ligand>
        <name>L-ornithine</name>
        <dbReference type="ChEBI" id="CHEBI:46911"/>
    </ligand>
</feature>
<feature type="binding site" evidence="6">
    <location>
        <begin position="242"/>
        <end position="243"/>
    </location>
    <ligand>
        <name>L-ornithine</name>
        <dbReference type="ChEBI" id="CHEBI:46911"/>
    </ligand>
</feature>
<evidence type="ECO:0000256" key="5">
    <source>
        <dbReference type="ARBA" id="ARBA00048772"/>
    </source>
</evidence>
<comment type="caution">
    <text evidence="9">The sequence shown here is derived from an EMBL/GenBank/DDBJ whole genome shotgun (WGS) entry which is preliminary data.</text>
</comment>
<feature type="binding site" evidence="6">
    <location>
        <position position="92"/>
    </location>
    <ligand>
        <name>carbamoyl phosphate</name>
        <dbReference type="ChEBI" id="CHEBI:58228"/>
    </ligand>
</feature>
<dbReference type="PROSITE" id="PS00097">
    <property type="entry name" value="CARBAMOYLTRANSFERASE"/>
    <property type="match status" value="1"/>
</dbReference>
<evidence type="ECO:0000313" key="9">
    <source>
        <dbReference type="EMBL" id="EET80137.1"/>
    </source>
</evidence>
<dbReference type="Proteomes" id="UP000003107">
    <property type="component" value="Unassembled WGS sequence"/>
</dbReference>
<feature type="binding site" evidence="6">
    <location>
        <begin position="143"/>
        <end position="146"/>
    </location>
    <ligand>
        <name>carbamoyl phosphate</name>
        <dbReference type="ChEBI" id="CHEBI:58228"/>
    </ligand>
</feature>
<comment type="pathway">
    <text evidence="1">Amino-acid biosynthesis; L-arginine biosynthesis; L-arginine from L-ornithine and carbamoyl phosphate: step 1/3.</text>
</comment>
<dbReference type="InterPro" id="IPR006131">
    <property type="entry name" value="Asp_carbamoyltransf_Asp/Orn-bd"/>
</dbReference>
<proteinExistence type="inferred from homology"/>
<feature type="binding site" evidence="6">
    <location>
        <position position="306"/>
    </location>
    <ligand>
        <name>carbamoyl phosphate</name>
        <dbReference type="ChEBI" id="CHEBI:58228"/>
    </ligand>
</feature>
<dbReference type="InterPro" id="IPR006132">
    <property type="entry name" value="Asp/Orn_carbamoyltranf_P-bd"/>
</dbReference>
<comment type="subcellular location">
    <subcellularLocation>
        <location evidence="6">Cytoplasm</location>
    </subcellularLocation>
</comment>
<dbReference type="PRINTS" id="PR00100">
    <property type="entry name" value="AOTCASE"/>
</dbReference>
<feature type="domain" description="Aspartate/ornithine carbamoyltransferase Asp/Orn-binding" evidence="7">
    <location>
        <begin position="163"/>
        <end position="317"/>
    </location>
</feature>
<dbReference type="PANTHER" id="PTHR45753:SF3">
    <property type="entry name" value="ORNITHINE TRANSCARBAMYLASE, MITOCHONDRIAL"/>
    <property type="match status" value="1"/>
</dbReference>
<comment type="catalytic activity">
    <reaction evidence="5 6">
        <text>carbamoyl phosphate + L-ornithine = L-citrulline + phosphate + H(+)</text>
        <dbReference type="Rhea" id="RHEA:19513"/>
        <dbReference type="ChEBI" id="CHEBI:15378"/>
        <dbReference type="ChEBI" id="CHEBI:43474"/>
        <dbReference type="ChEBI" id="CHEBI:46911"/>
        <dbReference type="ChEBI" id="CHEBI:57743"/>
        <dbReference type="ChEBI" id="CHEBI:58228"/>
        <dbReference type="EC" id="2.1.3.3"/>
    </reaction>
</comment>
<dbReference type="FunFam" id="3.40.50.1370:FF:000008">
    <property type="entry name" value="Ornithine carbamoyltransferase"/>
    <property type="match status" value="1"/>
</dbReference>
<keyword evidence="10" id="KW-1185">Reference proteome</keyword>
<dbReference type="PANTHER" id="PTHR45753">
    <property type="entry name" value="ORNITHINE CARBAMOYLTRANSFERASE, MITOCHONDRIAL"/>
    <property type="match status" value="1"/>
</dbReference>
<protein>
    <recommendedName>
        <fullName evidence="3 6">Ornithine carbamoyltransferase</fullName>
        <shortName evidence="6">OTCase</shortName>
        <ecNumber evidence="3 6">2.1.3.3</ecNumber>
    </recommendedName>
</protein>
<gene>
    <name evidence="9" type="primary">argF</name>
    <name evidence="9" type="ORF">CAMSH0001_0976</name>
</gene>
<feature type="binding site" evidence="6">
    <location>
        <begin position="65"/>
        <end position="68"/>
    </location>
    <ligand>
        <name>carbamoyl phosphate</name>
        <dbReference type="ChEBI" id="CHEBI:58228"/>
    </ligand>
</feature>
<dbReference type="Pfam" id="PF02729">
    <property type="entry name" value="OTCace_N"/>
    <property type="match status" value="1"/>
</dbReference>
<keyword evidence="4 6" id="KW-0808">Transferase</keyword>
<feature type="domain" description="Aspartate/ornithine carbamoyltransferase carbamoyl-P binding" evidence="8">
    <location>
        <begin position="16"/>
        <end position="155"/>
    </location>
</feature>
<dbReference type="AlphaFoldDB" id="C6REP3"/>
<evidence type="ECO:0000259" key="7">
    <source>
        <dbReference type="Pfam" id="PF00185"/>
    </source>
</evidence>
<dbReference type="GO" id="GO:0005737">
    <property type="term" value="C:cytoplasm"/>
    <property type="evidence" value="ECO:0007669"/>
    <property type="project" value="UniProtKB-SubCell"/>
</dbReference>
<dbReference type="PRINTS" id="PR00102">
    <property type="entry name" value="OTCASE"/>
</dbReference>
<evidence type="ECO:0000256" key="4">
    <source>
        <dbReference type="ARBA" id="ARBA00022679"/>
    </source>
</evidence>
<dbReference type="InterPro" id="IPR006130">
    <property type="entry name" value="Asp/Orn_carbamoylTrfase"/>
</dbReference>
<feature type="binding site" evidence="6">
    <location>
        <begin position="278"/>
        <end position="279"/>
    </location>
    <ligand>
        <name>carbamoyl phosphate</name>
        <dbReference type="ChEBI" id="CHEBI:58228"/>
    </ligand>
</feature>